<accession>A0A8S0SK42</accession>
<feature type="compositionally biased region" description="Basic and acidic residues" evidence="1">
    <location>
        <begin position="21"/>
        <end position="38"/>
    </location>
</feature>
<feature type="compositionally biased region" description="Basic and acidic residues" evidence="1">
    <location>
        <begin position="46"/>
        <end position="65"/>
    </location>
</feature>
<reference evidence="2 3" key="1">
    <citation type="submission" date="2019-12" db="EMBL/GenBank/DDBJ databases">
        <authorList>
            <person name="Alioto T."/>
            <person name="Alioto T."/>
            <person name="Gomez Garrido J."/>
        </authorList>
    </citation>
    <scope>NUCLEOTIDE SEQUENCE [LARGE SCALE GENOMIC DNA]</scope>
</reference>
<gene>
    <name evidence="2" type="ORF">OLEA9_A013459</name>
</gene>
<dbReference type="EMBL" id="CACTIH010005439">
    <property type="protein sequence ID" value="CAA2992649.1"/>
    <property type="molecule type" value="Genomic_DNA"/>
</dbReference>
<sequence length="236" mass="26467">MAMPYMNGVQYKKPVQAKFSTDSRRDKSRIERSIDRADPPVVGGSDKTKEVKTVEPHVDRKGKGKLDPTDDIVLLSTQPNILHSEDIQKHVDSVISDVVTTITTIDTEDTTTAKPTSELPIKRVSPFVAVEGKLFKHDDIVVFENYRGRVDEVDSSTFMAWKKFSDEDGRINPAFVIGSRLVGKSYRDWKVVKGIEPFVKILAALMNNLGISKKDPDYIEPSCMELKVTVDDTLPQ</sequence>
<protein>
    <submittedName>
        <fullName evidence="2">Uncharacterized protein</fullName>
    </submittedName>
</protein>
<comment type="caution">
    <text evidence="2">The sequence shown here is derived from an EMBL/GenBank/DDBJ whole genome shotgun (WGS) entry which is preliminary data.</text>
</comment>
<evidence type="ECO:0000256" key="1">
    <source>
        <dbReference type="SAM" id="MobiDB-lite"/>
    </source>
</evidence>
<organism evidence="2 3">
    <name type="scientific">Olea europaea subsp. europaea</name>
    <dbReference type="NCBI Taxonomy" id="158383"/>
    <lineage>
        <taxon>Eukaryota</taxon>
        <taxon>Viridiplantae</taxon>
        <taxon>Streptophyta</taxon>
        <taxon>Embryophyta</taxon>
        <taxon>Tracheophyta</taxon>
        <taxon>Spermatophyta</taxon>
        <taxon>Magnoliopsida</taxon>
        <taxon>eudicotyledons</taxon>
        <taxon>Gunneridae</taxon>
        <taxon>Pentapetalae</taxon>
        <taxon>asterids</taxon>
        <taxon>lamiids</taxon>
        <taxon>Lamiales</taxon>
        <taxon>Oleaceae</taxon>
        <taxon>Oleeae</taxon>
        <taxon>Olea</taxon>
    </lineage>
</organism>
<dbReference type="OrthoDB" id="1694156at2759"/>
<name>A0A8S0SK42_OLEEU</name>
<feature type="region of interest" description="Disordered" evidence="1">
    <location>
        <begin position="14"/>
        <end position="65"/>
    </location>
</feature>
<dbReference type="AlphaFoldDB" id="A0A8S0SK42"/>
<evidence type="ECO:0000313" key="2">
    <source>
        <dbReference type="EMBL" id="CAA2992649.1"/>
    </source>
</evidence>
<proteinExistence type="predicted"/>
<dbReference type="Gramene" id="OE9A013459T1">
    <property type="protein sequence ID" value="OE9A013459C1"/>
    <property type="gene ID" value="OE9A013459"/>
</dbReference>
<keyword evidence="3" id="KW-1185">Reference proteome</keyword>
<dbReference type="Proteomes" id="UP000594638">
    <property type="component" value="Unassembled WGS sequence"/>
</dbReference>
<evidence type="ECO:0000313" key="3">
    <source>
        <dbReference type="Proteomes" id="UP000594638"/>
    </source>
</evidence>